<dbReference type="EMBL" id="MU275936">
    <property type="protein sequence ID" value="KAI0046045.1"/>
    <property type="molecule type" value="Genomic_DNA"/>
</dbReference>
<comment type="caution">
    <text evidence="1">The sequence shown here is derived from an EMBL/GenBank/DDBJ whole genome shotgun (WGS) entry which is preliminary data.</text>
</comment>
<sequence length="912" mass="100182">MPVDTTKPTDRRRVHRREHDPSSAREIELKRSRGEISCAECRRLKIKCDKQIPCQSCQRRGCAALCPNGSLATGQGTRFVIAATEHLHRRIARMSDRIRQLEDALSVLQASHSKEPHPILQDAFLAIDNEPEPDPGQEADSDDGELSTEAINAFGTMSISDHGTSRFFGPTGGSEGLLLIDGEDTIGSPGSSHQTDSSAGSKSPLSSDLTRFSYAFPFTPMGPTESQVDLIRAHLPPWELAVTIAETYLSNAAWLFRGVSRIQLMDEMLPAIYKKRIVYPPDDYGGPHDLALLLSIFAVGRIVDISLPQSVSEAEGEHYNQLALAALCLRPVLERPSMVTIQALHLSSIYNAMCGSEVSGGESSMETTWSLIALAAHLAQTVHRDSARWETNPKVVQRRRMLFWDLFIADSWHTLSTGRPPAFNRVYIDCQFPQDDEVPQTLDGGSVTGFGTWGFRFAYECVAEVAARTLTATAPRYSEIMDLDRKIREFAIPADALAMLKGGTDVDPTKIPLSGSMTVFVLSHTREVILLFIHRSFFAQALIEDPVNPIRSPYSHSFLASVRAASTILHVVREQFAIHPAIVSRFWSTWTYAFSAAIVFGVIVTRGPRSSLADNAMAELDQACDMFAQAAKLNRRAAKAHTILSRLKDKAHRILAASRTTDPTVSQAADGAAWDIKQEELDDELDIFAGRTKVLRSSGSAGSPSQMSMNTSQDFTPKSSNSREGTAAVPYDAAVYEHRAPVQAPVLNDWLARQEQVQAYGGDPYLPHPLAPAHHHAPRSGVQHTKYEELAESPSHDPHNPYEYVLYHPPPQPSHRGTFPPRADAYAPPPPQMHVSEVPPYAQQQYAAPAYPPYAPHPHALALGGPPGAQQQQYTPPDLAQLGLATTSGSSRMNETWTSFMQRSGILDGSNM</sequence>
<dbReference type="Proteomes" id="UP000814033">
    <property type="component" value="Unassembled WGS sequence"/>
</dbReference>
<proteinExistence type="predicted"/>
<evidence type="ECO:0000313" key="2">
    <source>
        <dbReference type="Proteomes" id="UP000814033"/>
    </source>
</evidence>
<reference evidence="1" key="1">
    <citation type="submission" date="2021-02" db="EMBL/GenBank/DDBJ databases">
        <authorList>
            <consortium name="DOE Joint Genome Institute"/>
            <person name="Ahrendt S."/>
            <person name="Looney B.P."/>
            <person name="Miyauchi S."/>
            <person name="Morin E."/>
            <person name="Drula E."/>
            <person name="Courty P.E."/>
            <person name="Chicoki N."/>
            <person name="Fauchery L."/>
            <person name="Kohler A."/>
            <person name="Kuo A."/>
            <person name="Labutti K."/>
            <person name="Pangilinan J."/>
            <person name="Lipzen A."/>
            <person name="Riley R."/>
            <person name="Andreopoulos W."/>
            <person name="He G."/>
            <person name="Johnson J."/>
            <person name="Barry K.W."/>
            <person name="Grigoriev I.V."/>
            <person name="Nagy L."/>
            <person name="Hibbett D."/>
            <person name="Henrissat B."/>
            <person name="Matheny P.B."/>
            <person name="Labbe J."/>
            <person name="Martin F."/>
        </authorList>
    </citation>
    <scope>NUCLEOTIDE SEQUENCE</scope>
    <source>
        <strain evidence="1">FP105234-sp</strain>
    </source>
</reference>
<reference evidence="1" key="2">
    <citation type="journal article" date="2022" name="New Phytol.">
        <title>Evolutionary transition to the ectomycorrhizal habit in the genomes of a hyperdiverse lineage of mushroom-forming fungi.</title>
        <authorList>
            <person name="Looney B."/>
            <person name="Miyauchi S."/>
            <person name="Morin E."/>
            <person name="Drula E."/>
            <person name="Courty P.E."/>
            <person name="Kohler A."/>
            <person name="Kuo A."/>
            <person name="LaButti K."/>
            <person name="Pangilinan J."/>
            <person name="Lipzen A."/>
            <person name="Riley R."/>
            <person name="Andreopoulos W."/>
            <person name="He G."/>
            <person name="Johnson J."/>
            <person name="Nolan M."/>
            <person name="Tritt A."/>
            <person name="Barry K.W."/>
            <person name="Grigoriev I.V."/>
            <person name="Nagy L.G."/>
            <person name="Hibbett D."/>
            <person name="Henrissat B."/>
            <person name="Matheny P.B."/>
            <person name="Labbe J."/>
            <person name="Martin F.M."/>
        </authorList>
    </citation>
    <scope>NUCLEOTIDE SEQUENCE</scope>
    <source>
        <strain evidence="1">FP105234-sp</strain>
    </source>
</reference>
<accession>A0ACB8RQ27</accession>
<evidence type="ECO:0000313" key="1">
    <source>
        <dbReference type="EMBL" id="KAI0046045.1"/>
    </source>
</evidence>
<gene>
    <name evidence="1" type="ORF">FA95DRAFT_1520813</name>
</gene>
<organism evidence="1 2">
    <name type="scientific">Auriscalpium vulgare</name>
    <dbReference type="NCBI Taxonomy" id="40419"/>
    <lineage>
        <taxon>Eukaryota</taxon>
        <taxon>Fungi</taxon>
        <taxon>Dikarya</taxon>
        <taxon>Basidiomycota</taxon>
        <taxon>Agaricomycotina</taxon>
        <taxon>Agaricomycetes</taxon>
        <taxon>Russulales</taxon>
        <taxon>Auriscalpiaceae</taxon>
        <taxon>Auriscalpium</taxon>
    </lineage>
</organism>
<protein>
    <submittedName>
        <fullName evidence="1">Uncharacterized protein</fullName>
    </submittedName>
</protein>
<keyword evidence="2" id="KW-1185">Reference proteome</keyword>
<name>A0ACB8RQ27_9AGAM</name>